<evidence type="ECO:0000313" key="8">
    <source>
        <dbReference type="Proteomes" id="UP000175744"/>
    </source>
</evidence>
<dbReference type="GO" id="GO:0072344">
    <property type="term" value="P:rescue of stalled ribosome"/>
    <property type="evidence" value="ECO:0007669"/>
    <property type="project" value="UniProtKB-UniRule"/>
</dbReference>
<keyword evidence="8" id="KW-1185">Reference proteome</keyword>
<comment type="similarity">
    <text evidence="5">Belongs to the NEMF family.</text>
</comment>
<comment type="function">
    <text evidence="5">Key component of the ribosome quality control system (RQC), a ribosome-associated complex that mediates the extraction of incompletely synthesized nascent chains from stalled ribosomes and their subsequent degradation. RqcH recruits Ala-charged tRNA, and with RqcP directs the elongation of stalled nascent chains on 50S ribosomal subunits, leading to non-templated C-terminal alanine extensions (Ala tail). The Ala tail promotes nascent chain degradation. May add between 1 and at least 8 Ala residues. Binds to stalled 50S ribosomal subunits.</text>
</comment>
<dbReference type="PANTHER" id="PTHR15239">
    <property type="entry name" value="NUCLEAR EXPORT MEDIATOR FACTOR NEMF"/>
    <property type="match status" value="1"/>
</dbReference>
<dbReference type="OrthoDB" id="9766163at2"/>
<dbReference type="HAMAP" id="MF_00844_B">
    <property type="entry name" value="RqcH_B"/>
    <property type="match status" value="1"/>
</dbReference>
<dbReference type="EMBL" id="LZFO01000002">
    <property type="protein sequence ID" value="OFI07572.1"/>
    <property type="molecule type" value="Genomic_DNA"/>
</dbReference>
<evidence type="ECO:0000256" key="3">
    <source>
        <dbReference type="ARBA" id="ARBA00022884"/>
    </source>
</evidence>
<evidence type="ECO:0000259" key="6">
    <source>
        <dbReference type="Pfam" id="PF05670"/>
    </source>
</evidence>
<dbReference type="AlphaFoldDB" id="A0A1E8F213"/>
<accession>A0A1E8F213</accession>
<gene>
    <name evidence="5" type="primary">rqcH</name>
    <name evidence="7" type="ORF">CLOACE_01760</name>
</gene>
<evidence type="ECO:0000313" key="7">
    <source>
        <dbReference type="EMBL" id="OFI07572.1"/>
    </source>
</evidence>
<dbReference type="Proteomes" id="UP000175744">
    <property type="component" value="Unassembled WGS sequence"/>
</dbReference>
<organism evidence="7 8">
    <name type="scientific">Clostridium acetireducens DSM 10703</name>
    <dbReference type="NCBI Taxonomy" id="1121290"/>
    <lineage>
        <taxon>Bacteria</taxon>
        <taxon>Bacillati</taxon>
        <taxon>Bacillota</taxon>
        <taxon>Clostridia</taxon>
        <taxon>Eubacteriales</taxon>
        <taxon>Clostridiaceae</taxon>
        <taxon>Clostridium</taxon>
    </lineage>
</organism>
<keyword evidence="2 5" id="KW-0699">rRNA-binding</keyword>
<evidence type="ECO:0000256" key="5">
    <source>
        <dbReference type="HAMAP-Rule" id="MF_00844"/>
    </source>
</evidence>
<proteinExistence type="inferred from homology"/>
<protein>
    <recommendedName>
        <fullName evidence="5">Rqc2 homolog RqcH</fullName>
        <shortName evidence="5">RqcH</shortName>
    </recommendedName>
</protein>
<reference evidence="7 8" key="1">
    <citation type="submission" date="2016-06" db="EMBL/GenBank/DDBJ databases">
        <title>Genome sequence of Clostridium acetireducens DSM 10703.</title>
        <authorList>
            <person name="Poehlein A."/>
            <person name="Fluechter S."/>
            <person name="Duerre P."/>
            <person name="Daniel R."/>
        </authorList>
    </citation>
    <scope>NUCLEOTIDE SEQUENCE [LARGE SCALE GENOMIC DNA]</scope>
    <source>
        <strain evidence="7 8">DSM 10703</strain>
    </source>
</reference>
<keyword evidence="4 5" id="KW-0648">Protein biosynthesis</keyword>
<dbReference type="Pfam" id="PF05833">
    <property type="entry name" value="NFACT_N"/>
    <property type="match status" value="1"/>
</dbReference>
<dbReference type="InterPro" id="IPR008532">
    <property type="entry name" value="NFACT_RNA-bd"/>
</dbReference>
<keyword evidence="3 5" id="KW-0694">RNA-binding</keyword>
<sequence>MALDGIFLYSIINELKSCLLKGRVNKVNQPEKDEIVLSISNNRKSYKLCISASAVYPKIHLTTISKPNPITAPMFCMLLRKYLNNSVIIDIKQFYTDRIVFIDFKSLDELGFDSIYTLVIEIMGRHSNITLVRKRDNIIMDSIKHVTPEINSVRNIYPGIEFVLPPSSNKLNPLNYSYESFKEYIYKNNISLDNKLFSRVFMGVSNPLSKEIWYRLNNNNIEINYDNLNLISEFINNMFNEIKEEKLDFSLYKKDGTFKDFHCIKLTNLTNYHKEEYNSPSDLLQNYYLKKDKEDRLNNKASSMQKLININLDRCYKKLGILKNTLDECEKKEIYKIYGELLTANIYNIKSGDKEINVLNYYTGENVVIKLKENKSPSQNVQFYYKKYNKLKKSEESAKTQIKITKDEINYLQSVFTNLKNAEDYESIEEIKSELIESGYIRFRKNKNKKQKISKPMHFKSSEGIDIYVGKNNFQNDYLTLKFANKHDIWLHTKEVPGSHVIVKNFGNVSDKTLEESANLAAYYSKGKESSKVAVDYTEVKNVHKPNGAKPGMVIYYTNKTIFIDPKQPELERLK</sequence>
<feature type="domain" description="NFACT RNA-binding" evidence="6">
    <location>
        <begin position="455"/>
        <end position="552"/>
    </location>
</feature>
<dbReference type="Pfam" id="PF05670">
    <property type="entry name" value="NFACT-R_1"/>
    <property type="match status" value="1"/>
</dbReference>
<evidence type="ECO:0000256" key="1">
    <source>
        <dbReference type="ARBA" id="ARBA00022555"/>
    </source>
</evidence>
<comment type="caution">
    <text evidence="7">The sequence shown here is derived from an EMBL/GenBank/DDBJ whole genome shotgun (WGS) entry which is preliminary data.</text>
</comment>
<dbReference type="GO" id="GO:0000049">
    <property type="term" value="F:tRNA binding"/>
    <property type="evidence" value="ECO:0007669"/>
    <property type="project" value="UniProtKB-UniRule"/>
</dbReference>
<dbReference type="GO" id="GO:0019843">
    <property type="term" value="F:rRNA binding"/>
    <property type="evidence" value="ECO:0007669"/>
    <property type="project" value="UniProtKB-UniRule"/>
</dbReference>
<dbReference type="InterPro" id="IPR043682">
    <property type="entry name" value="RqcH_bacterial"/>
</dbReference>
<dbReference type="FunFam" id="2.30.310.10:FF:000004">
    <property type="entry name" value="Fibronectin-binding protein A"/>
    <property type="match status" value="1"/>
</dbReference>
<dbReference type="InterPro" id="IPR051608">
    <property type="entry name" value="RQC_Subunit_NEMF"/>
</dbReference>
<dbReference type="STRING" id="1121290.CLAOCE_01760"/>
<dbReference type="RefSeq" id="WP_070109151.1">
    <property type="nucleotide sequence ID" value="NZ_LZFO01000002.1"/>
</dbReference>
<dbReference type="GO" id="GO:1990112">
    <property type="term" value="C:RQC complex"/>
    <property type="evidence" value="ECO:0007669"/>
    <property type="project" value="TreeGrafter"/>
</dbReference>
<dbReference type="GO" id="GO:0043023">
    <property type="term" value="F:ribosomal large subunit binding"/>
    <property type="evidence" value="ECO:0007669"/>
    <property type="project" value="UniProtKB-UniRule"/>
</dbReference>
<dbReference type="Gene3D" id="2.30.310.10">
    <property type="entry name" value="ibrinogen binding protein from staphylococcus aureus domain"/>
    <property type="match status" value="1"/>
</dbReference>
<keyword evidence="1 5" id="KW-0820">tRNA-binding</keyword>
<name>A0A1E8F213_9CLOT</name>
<evidence type="ECO:0000256" key="2">
    <source>
        <dbReference type="ARBA" id="ARBA00022730"/>
    </source>
</evidence>
<dbReference type="PANTHER" id="PTHR15239:SF6">
    <property type="entry name" value="RIBOSOME QUALITY CONTROL COMPLEX SUBUNIT NEMF"/>
    <property type="match status" value="1"/>
</dbReference>
<comment type="subunit">
    <text evidence="5">Associates with stalled 50S ribosomal subunits. Binds to RqcP.</text>
</comment>
<evidence type="ECO:0000256" key="4">
    <source>
        <dbReference type="ARBA" id="ARBA00022917"/>
    </source>
</evidence>
<dbReference type="PATRIC" id="fig|1121290.3.peg.179"/>